<dbReference type="PROSITE" id="PS51257">
    <property type="entry name" value="PROKAR_LIPOPROTEIN"/>
    <property type="match status" value="1"/>
</dbReference>
<comment type="caution">
    <text evidence="3">The sequence shown here is derived from an EMBL/GenBank/DDBJ whole genome shotgun (WGS) entry which is preliminary data.</text>
</comment>
<keyword evidence="2" id="KW-0732">Signal</keyword>
<evidence type="ECO:0000313" key="4">
    <source>
        <dbReference type="Proteomes" id="UP000316545"/>
    </source>
</evidence>
<dbReference type="AlphaFoldDB" id="A0A560FUE8"/>
<feature type="chain" id="PRO_5021844498" description="Sel1 repeat-containing protein" evidence="2">
    <location>
        <begin position="27"/>
        <end position="352"/>
    </location>
</feature>
<evidence type="ECO:0000256" key="2">
    <source>
        <dbReference type="SAM" id="SignalP"/>
    </source>
</evidence>
<feature type="region of interest" description="Disordered" evidence="1">
    <location>
        <begin position="30"/>
        <end position="74"/>
    </location>
</feature>
<sequence length="352" mass="36597">MRSRRLSASVVAAGLAASLLSGCAFFEGDDDTAPAKPGDGLLSRLAQGPEAPPAQAPVQPAGSAQPVTQAPAAPPAAPINVPVLPAPAVQAPPAQAEPVQTPDTIMPGAQGRAGQMAVSTLPLDGHINPPVDPPDAQRLVAQADAQMEDKNGKGPSSQDMASALALFDQAMARGSLKAREALAVYYYYGRGTARDPQKAAQVVKPAAQAGLGMAALIYGQLYNNGSIPGGGAGEAQYWYNIARRAGCAPCISSHQEFLNSIEAKLNLPASKGQGDLASDPIVLAGITDSAAGTKREYTTLGILYPGWKQVEQRQLTENGRTLDQFTLENAQQRRVRVYFDATGWGKPAPKAK</sequence>
<protein>
    <recommendedName>
        <fullName evidence="5">Sel1 repeat-containing protein</fullName>
    </recommendedName>
</protein>
<dbReference type="Proteomes" id="UP000316545">
    <property type="component" value="Unassembled WGS sequence"/>
</dbReference>
<keyword evidence="4" id="KW-1185">Reference proteome</keyword>
<accession>A0A560FUE8</accession>
<dbReference type="RefSeq" id="WP_145618197.1">
    <property type="nucleotide sequence ID" value="NZ_VITO01000010.1"/>
</dbReference>
<feature type="signal peptide" evidence="2">
    <location>
        <begin position="1"/>
        <end position="26"/>
    </location>
</feature>
<evidence type="ECO:0000256" key="1">
    <source>
        <dbReference type="SAM" id="MobiDB-lite"/>
    </source>
</evidence>
<evidence type="ECO:0008006" key="5">
    <source>
        <dbReference type="Google" id="ProtNLM"/>
    </source>
</evidence>
<dbReference type="Gene3D" id="1.25.40.10">
    <property type="entry name" value="Tetratricopeptide repeat domain"/>
    <property type="match status" value="1"/>
</dbReference>
<name>A0A560FUE8_9PROT</name>
<reference evidence="3 4" key="1">
    <citation type="submission" date="2019-06" db="EMBL/GenBank/DDBJ databases">
        <title>Genomic Encyclopedia of Type Strains, Phase IV (KMG-V): Genome sequencing to study the core and pangenomes of soil and plant-associated prokaryotes.</title>
        <authorList>
            <person name="Whitman W."/>
        </authorList>
    </citation>
    <scope>NUCLEOTIDE SEQUENCE [LARGE SCALE GENOMIC DNA]</scope>
    <source>
        <strain evidence="3 4">BR 11865</strain>
    </source>
</reference>
<dbReference type="SMART" id="SM00671">
    <property type="entry name" value="SEL1"/>
    <property type="match status" value="2"/>
</dbReference>
<feature type="compositionally biased region" description="Low complexity" evidence="1">
    <location>
        <begin position="56"/>
        <end position="71"/>
    </location>
</feature>
<dbReference type="InterPro" id="IPR011990">
    <property type="entry name" value="TPR-like_helical_dom_sf"/>
</dbReference>
<dbReference type="InterPro" id="IPR006597">
    <property type="entry name" value="Sel1-like"/>
</dbReference>
<gene>
    <name evidence="3" type="ORF">FBZ88_11022</name>
</gene>
<dbReference type="EMBL" id="VITO01000010">
    <property type="protein sequence ID" value="TWB25266.1"/>
    <property type="molecule type" value="Genomic_DNA"/>
</dbReference>
<dbReference type="SUPFAM" id="SSF81901">
    <property type="entry name" value="HCP-like"/>
    <property type="match status" value="1"/>
</dbReference>
<evidence type="ECO:0000313" key="3">
    <source>
        <dbReference type="EMBL" id="TWB25266.1"/>
    </source>
</evidence>
<proteinExistence type="predicted"/>
<organism evidence="3 4">
    <name type="scientific">Nitrospirillum amazonense</name>
    <dbReference type="NCBI Taxonomy" id="28077"/>
    <lineage>
        <taxon>Bacteria</taxon>
        <taxon>Pseudomonadati</taxon>
        <taxon>Pseudomonadota</taxon>
        <taxon>Alphaproteobacteria</taxon>
        <taxon>Rhodospirillales</taxon>
        <taxon>Azospirillaceae</taxon>
        <taxon>Nitrospirillum</taxon>
    </lineage>
</organism>